<dbReference type="Gene3D" id="2.70.150.10">
    <property type="entry name" value="Calcium-transporting ATPase, cytoplasmic transduction domain A"/>
    <property type="match status" value="1"/>
</dbReference>
<gene>
    <name evidence="14" type="ORF">EDC63_101221</name>
</gene>
<dbReference type="GO" id="GO:0005524">
    <property type="term" value="F:ATP binding"/>
    <property type="evidence" value="ECO:0007669"/>
    <property type="project" value="UniProtKB-UniRule"/>
</dbReference>
<dbReference type="Gene3D" id="3.40.1110.10">
    <property type="entry name" value="Calcium-transporting ATPase, cytoplasmic domain N"/>
    <property type="match status" value="1"/>
</dbReference>
<name>A0A4R3YEA3_9PROT</name>
<evidence type="ECO:0000256" key="1">
    <source>
        <dbReference type="ARBA" id="ARBA00004651"/>
    </source>
</evidence>
<dbReference type="PROSITE" id="PS00154">
    <property type="entry name" value="ATPASE_E1_E2"/>
    <property type="match status" value="1"/>
</dbReference>
<comment type="similarity">
    <text evidence="2 11">Belongs to the cation transport ATPase (P-type) (TC 3.A.3) family. Type IB subfamily.</text>
</comment>
<dbReference type="InterPro" id="IPR023299">
    <property type="entry name" value="ATPase_P-typ_cyto_dom_N"/>
</dbReference>
<comment type="caution">
    <text evidence="14">The sequence shown here is derived from an EMBL/GenBank/DDBJ whole genome shotgun (WGS) entry which is preliminary data.</text>
</comment>
<feature type="transmembrane region" description="Helical" evidence="11">
    <location>
        <begin position="194"/>
        <end position="217"/>
    </location>
</feature>
<evidence type="ECO:0000259" key="13">
    <source>
        <dbReference type="Pfam" id="PF19335"/>
    </source>
</evidence>
<dbReference type="Gene3D" id="3.40.50.1000">
    <property type="entry name" value="HAD superfamily/HAD-like"/>
    <property type="match status" value="1"/>
</dbReference>
<dbReference type="CDD" id="cd02094">
    <property type="entry name" value="P-type_ATPase_Cu-like"/>
    <property type="match status" value="1"/>
</dbReference>
<evidence type="ECO:0000259" key="12">
    <source>
        <dbReference type="Pfam" id="PF00122"/>
    </source>
</evidence>
<dbReference type="SFLD" id="SFLDS00003">
    <property type="entry name" value="Haloacid_Dehalogenase"/>
    <property type="match status" value="1"/>
</dbReference>
<proteinExistence type="inferred from homology"/>
<dbReference type="InterPro" id="IPR044492">
    <property type="entry name" value="P_typ_ATPase_HD_dom"/>
</dbReference>
<feature type="transmembrane region" description="Helical" evidence="11">
    <location>
        <begin position="352"/>
        <end position="378"/>
    </location>
</feature>
<evidence type="ECO:0000256" key="7">
    <source>
        <dbReference type="ARBA" id="ARBA00022840"/>
    </source>
</evidence>
<dbReference type="SUPFAM" id="SSF56784">
    <property type="entry name" value="HAD-like"/>
    <property type="match status" value="1"/>
</dbReference>
<reference evidence="14 15" key="1">
    <citation type="submission" date="2019-03" db="EMBL/GenBank/DDBJ databases">
        <title>Genomic Encyclopedia of Type Strains, Phase IV (KMG-IV): sequencing the most valuable type-strain genomes for metagenomic binning, comparative biology and taxonomic classification.</title>
        <authorList>
            <person name="Goeker M."/>
        </authorList>
    </citation>
    <scope>NUCLEOTIDE SEQUENCE [LARGE SCALE GENOMIC DNA]</scope>
    <source>
        <strain evidence="14 15">DSM 100309</strain>
    </source>
</reference>
<dbReference type="InterPro" id="IPR023298">
    <property type="entry name" value="ATPase_P-typ_TM_dom_sf"/>
</dbReference>
<dbReference type="Pfam" id="PF00122">
    <property type="entry name" value="E1-E2_ATPase"/>
    <property type="match status" value="1"/>
</dbReference>
<keyword evidence="8" id="KW-1278">Translocase</keyword>
<dbReference type="InterPro" id="IPR008250">
    <property type="entry name" value="ATPase_P-typ_transduc_dom_A_sf"/>
</dbReference>
<dbReference type="Proteomes" id="UP000295367">
    <property type="component" value="Unassembled WGS sequence"/>
</dbReference>
<dbReference type="Pfam" id="PF19335">
    <property type="entry name" value="HMBD"/>
    <property type="match status" value="2"/>
</dbReference>
<keyword evidence="9 11" id="KW-1133">Transmembrane helix</keyword>
<sequence length="754" mass="80310">MSNDPVCSISGTCTTTYTCAMHPEVRQQEPGACPKCGMALEPMGMPVTTSKTEYTCPMHPEVVQDHPGNCPKCGMNLEPRTVASEEDDSELRDMTLRFWVSTVLAIPVLFSAMGAEFWPDVFARFIQPHTRQWLELLLATPVVLWGGWPFFVRGWQSLVTRNLNMFTLIGLGVSVAWGYSMVAALVPEIFPRSVFNAMGVVPVYFEAAAVITALVLLGQVLELRARSQTNAAIKLLLGMAPKTARIVRDDGREEDIPLEHVQTGDRLRIRPGEKVPVDGTVVDGTSHVDESMVTGEPVPVEKHTGEKVIGATVNGTGSLLMTAEKVGSDTLLAQIVHMVAEAQRSRAPIQKLADVVSGYFVPTVIIAAVITFGVWWVWGPEPRLAHALINAVAVLIIACPCALGLATPVSIMVGTGRGAMMGVLFKNAEALEVMRKVDTLVVDKTGTLTEGHPELVSITPAAGIDEAEIVRLAASVERASEHPLAAAIVRGAEKRNMKLVSAEDFQSVTGKGVTGVVEGRKIALGNIKLLQDLGIDVGNLPTQADALRVEGQTVMFLGVDGRAAGLIGVADPIKSTTPEAIRLLHEEGIKIVMLTGDNRKTAEAVAAKLGIDEIQAEVLPDQKAAVIKQLQAEGRIVAMAGDGINDAPALAQAQVGIAMGTGTDVAMESAGVTLVKGDLRGIVRARKISRATMSNIRQNLFFAFIYNAAGVPIAAGVLYPIFGLLLSPMIAAAAMSFSSVSVITNALRLRRVSL</sequence>
<dbReference type="PANTHER" id="PTHR43520">
    <property type="entry name" value="ATP7, ISOFORM B"/>
    <property type="match status" value="1"/>
</dbReference>
<feature type="transmembrane region" description="Helical" evidence="11">
    <location>
        <begin position="163"/>
        <end position="182"/>
    </location>
</feature>
<dbReference type="InterPro" id="IPR045800">
    <property type="entry name" value="HMBD"/>
</dbReference>
<keyword evidence="6 11" id="KW-0547">Nucleotide-binding</keyword>
<comment type="subcellular location">
    <subcellularLocation>
        <location evidence="1">Cell membrane</location>
        <topology evidence="1">Multi-pass membrane protein</topology>
    </subcellularLocation>
</comment>
<dbReference type="AlphaFoldDB" id="A0A4R3YEA3"/>
<dbReference type="InterPro" id="IPR027256">
    <property type="entry name" value="P-typ_ATPase_IB"/>
</dbReference>
<evidence type="ECO:0000313" key="14">
    <source>
        <dbReference type="EMBL" id="TCV90251.1"/>
    </source>
</evidence>
<feature type="transmembrane region" description="Helical" evidence="11">
    <location>
        <begin position="728"/>
        <end position="747"/>
    </location>
</feature>
<keyword evidence="15" id="KW-1185">Reference proteome</keyword>
<dbReference type="InterPro" id="IPR059000">
    <property type="entry name" value="ATPase_P-type_domA"/>
</dbReference>
<dbReference type="GO" id="GO:0005886">
    <property type="term" value="C:plasma membrane"/>
    <property type="evidence" value="ECO:0007669"/>
    <property type="project" value="UniProtKB-SubCell"/>
</dbReference>
<keyword evidence="3 11" id="KW-1003">Cell membrane</keyword>
<feature type="transmembrane region" description="Helical" evidence="11">
    <location>
        <begin position="133"/>
        <end position="151"/>
    </location>
</feature>
<dbReference type="GO" id="GO:0060003">
    <property type="term" value="P:copper ion export"/>
    <property type="evidence" value="ECO:0007669"/>
    <property type="project" value="UniProtKB-ARBA"/>
</dbReference>
<evidence type="ECO:0000256" key="5">
    <source>
        <dbReference type="ARBA" id="ARBA00022723"/>
    </source>
</evidence>
<dbReference type="PRINTS" id="PR00943">
    <property type="entry name" value="CUATPASE"/>
</dbReference>
<feature type="transmembrane region" description="Helical" evidence="11">
    <location>
        <begin position="384"/>
        <end position="411"/>
    </location>
</feature>
<evidence type="ECO:0000313" key="15">
    <source>
        <dbReference type="Proteomes" id="UP000295367"/>
    </source>
</evidence>
<dbReference type="SUPFAM" id="SSF81665">
    <property type="entry name" value="Calcium ATPase, transmembrane domain M"/>
    <property type="match status" value="1"/>
</dbReference>
<dbReference type="NCBIfam" id="TIGR01525">
    <property type="entry name" value="ATPase-IB_hvy"/>
    <property type="match status" value="1"/>
</dbReference>
<keyword evidence="7 11" id="KW-0067">ATP-binding</keyword>
<dbReference type="SUPFAM" id="SSF81653">
    <property type="entry name" value="Calcium ATPase, transduction domain A"/>
    <property type="match status" value="1"/>
</dbReference>
<dbReference type="SFLD" id="SFLDG00002">
    <property type="entry name" value="C1.7:_P-type_atpase_like"/>
    <property type="match status" value="1"/>
</dbReference>
<dbReference type="RefSeq" id="WP_124947782.1">
    <property type="nucleotide sequence ID" value="NZ_BHVT01000073.1"/>
</dbReference>
<keyword evidence="5 11" id="KW-0479">Metal-binding</keyword>
<evidence type="ECO:0000256" key="8">
    <source>
        <dbReference type="ARBA" id="ARBA00022967"/>
    </source>
</evidence>
<keyword evidence="10 11" id="KW-0472">Membrane</keyword>
<feature type="domain" description="Heavy metal binding" evidence="13">
    <location>
        <begin position="54"/>
        <end position="79"/>
    </location>
</feature>
<evidence type="ECO:0000256" key="2">
    <source>
        <dbReference type="ARBA" id="ARBA00006024"/>
    </source>
</evidence>
<organism evidence="14 15">
    <name type="scientific">Sulfurirhabdus autotrophica</name>
    <dbReference type="NCBI Taxonomy" id="1706046"/>
    <lineage>
        <taxon>Bacteria</taxon>
        <taxon>Pseudomonadati</taxon>
        <taxon>Pseudomonadota</taxon>
        <taxon>Betaproteobacteria</taxon>
        <taxon>Nitrosomonadales</taxon>
        <taxon>Sulfuricellaceae</taxon>
        <taxon>Sulfurirhabdus</taxon>
    </lineage>
</organism>
<evidence type="ECO:0000256" key="9">
    <source>
        <dbReference type="ARBA" id="ARBA00022989"/>
    </source>
</evidence>
<dbReference type="SFLD" id="SFLDF00027">
    <property type="entry name" value="p-type_atpase"/>
    <property type="match status" value="1"/>
</dbReference>
<dbReference type="GO" id="GO:0005507">
    <property type="term" value="F:copper ion binding"/>
    <property type="evidence" value="ECO:0007669"/>
    <property type="project" value="TreeGrafter"/>
</dbReference>
<dbReference type="GO" id="GO:0043682">
    <property type="term" value="F:P-type divalent copper transporter activity"/>
    <property type="evidence" value="ECO:0007669"/>
    <property type="project" value="TreeGrafter"/>
</dbReference>
<dbReference type="InterPro" id="IPR036412">
    <property type="entry name" value="HAD-like_sf"/>
</dbReference>
<dbReference type="GO" id="GO:0016887">
    <property type="term" value="F:ATP hydrolysis activity"/>
    <property type="evidence" value="ECO:0007669"/>
    <property type="project" value="InterPro"/>
</dbReference>
<dbReference type="OrthoDB" id="8552577at2"/>
<evidence type="ECO:0000256" key="11">
    <source>
        <dbReference type="RuleBase" id="RU362081"/>
    </source>
</evidence>
<dbReference type="EMBL" id="SMCO01000001">
    <property type="protein sequence ID" value="TCV90251.1"/>
    <property type="molecule type" value="Genomic_DNA"/>
</dbReference>
<evidence type="ECO:0000256" key="10">
    <source>
        <dbReference type="ARBA" id="ARBA00023136"/>
    </source>
</evidence>
<dbReference type="InterPro" id="IPR023214">
    <property type="entry name" value="HAD_sf"/>
</dbReference>
<feature type="domain" description="Heavy metal binding" evidence="13">
    <location>
        <begin position="17"/>
        <end position="42"/>
    </location>
</feature>
<dbReference type="FunFam" id="2.70.150.10:FF:000020">
    <property type="entry name" value="Copper-exporting P-type ATPase A"/>
    <property type="match status" value="1"/>
</dbReference>
<dbReference type="NCBIfam" id="TIGR01494">
    <property type="entry name" value="ATPase_P-type"/>
    <property type="match status" value="1"/>
</dbReference>
<dbReference type="InterPro" id="IPR001757">
    <property type="entry name" value="P_typ_ATPase"/>
</dbReference>
<keyword evidence="4 11" id="KW-0812">Transmembrane</keyword>
<dbReference type="InterPro" id="IPR018303">
    <property type="entry name" value="ATPase_P-typ_P_site"/>
</dbReference>
<evidence type="ECO:0000256" key="3">
    <source>
        <dbReference type="ARBA" id="ARBA00022475"/>
    </source>
</evidence>
<dbReference type="Pfam" id="PF00702">
    <property type="entry name" value="Hydrolase"/>
    <property type="match status" value="1"/>
</dbReference>
<feature type="transmembrane region" description="Helical" evidence="11">
    <location>
        <begin position="96"/>
        <end position="113"/>
    </location>
</feature>
<accession>A0A4R3YEA3</accession>
<feature type="domain" description="P-type ATPase A" evidence="12">
    <location>
        <begin position="239"/>
        <end position="339"/>
    </location>
</feature>
<evidence type="ECO:0000256" key="4">
    <source>
        <dbReference type="ARBA" id="ARBA00022692"/>
    </source>
</evidence>
<dbReference type="PANTHER" id="PTHR43520:SF8">
    <property type="entry name" value="P-TYPE CU(+) TRANSPORTER"/>
    <property type="match status" value="1"/>
</dbReference>
<feature type="transmembrane region" description="Helical" evidence="11">
    <location>
        <begin position="700"/>
        <end position="722"/>
    </location>
</feature>
<evidence type="ECO:0000256" key="6">
    <source>
        <dbReference type="ARBA" id="ARBA00022741"/>
    </source>
</evidence>
<dbReference type="PRINTS" id="PR00119">
    <property type="entry name" value="CATATPASE"/>
</dbReference>
<dbReference type="GO" id="GO:0055070">
    <property type="term" value="P:copper ion homeostasis"/>
    <property type="evidence" value="ECO:0007669"/>
    <property type="project" value="TreeGrafter"/>
</dbReference>
<dbReference type="NCBIfam" id="TIGR01511">
    <property type="entry name" value="ATPase-IB1_Cu"/>
    <property type="match status" value="1"/>
</dbReference>
<protein>
    <submittedName>
        <fullName evidence="14">Cu+-exporting ATPase</fullName>
    </submittedName>
</protein>